<dbReference type="SUPFAM" id="SSF58104">
    <property type="entry name" value="Methyl-accepting chemotaxis protein (MCP) signaling domain"/>
    <property type="match status" value="1"/>
</dbReference>
<dbReference type="InParanoid" id="A0LVE1"/>
<evidence type="ECO:0000313" key="6">
    <source>
        <dbReference type="Proteomes" id="UP000008221"/>
    </source>
</evidence>
<dbReference type="RefSeq" id="WP_011720464.1">
    <property type="nucleotide sequence ID" value="NC_008578.1"/>
</dbReference>
<dbReference type="KEGG" id="ace:Acel_1629"/>
<dbReference type="InterPro" id="IPR004089">
    <property type="entry name" value="MCPsignal_dom"/>
</dbReference>
<dbReference type="Proteomes" id="UP000008221">
    <property type="component" value="Chromosome"/>
</dbReference>
<feature type="domain" description="Methyl-accepting transducer" evidence="4">
    <location>
        <begin position="63"/>
        <end position="292"/>
    </location>
</feature>
<organism evidence="5 6">
    <name type="scientific">Acidothermus cellulolyticus (strain ATCC 43068 / DSM 8971 / 11B)</name>
    <dbReference type="NCBI Taxonomy" id="351607"/>
    <lineage>
        <taxon>Bacteria</taxon>
        <taxon>Bacillati</taxon>
        <taxon>Actinomycetota</taxon>
        <taxon>Actinomycetes</taxon>
        <taxon>Acidothermales</taxon>
        <taxon>Acidothermaceae</taxon>
        <taxon>Acidothermus</taxon>
    </lineage>
</organism>
<dbReference type="STRING" id="351607.Acel_1629"/>
<dbReference type="Gene3D" id="1.10.287.950">
    <property type="entry name" value="Methyl-accepting chemotaxis protein"/>
    <property type="match status" value="1"/>
</dbReference>
<evidence type="ECO:0000256" key="1">
    <source>
        <dbReference type="ARBA" id="ARBA00023224"/>
    </source>
</evidence>
<dbReference type="PRINTS" id="PR00260">
    <property type="entry name" value="CHEMTRNSDUCR"/>
</dbReference>
<dbReference type="GO" id="GO:0007165">
    <property type="term" value="P:signal transduction"/>
    <property type="evidence" value="ECO:0007669"/>
    <property type="project" value="UniProtKB-KW"/>
</dbReference>
<dbReference type="GO" id="GO:0006935">
    <property type="term" value="P:chemotaxis"/>
    <property type="evidence" value="ECO:0007669"/>
    <property type="project" value="InterPro"/>
</dbReference>
<evidence type="ECO:0000256" key="2">
    <source>
        <dbReference type="ARBA" id="ARBA00029447"/>
    </source>
</evidence>
<keyword evidence="1 3" id="KW-0807">Transducer</keyword>
<dbReference type="AlphaFoldDB" id="A0LVE1"/>
<dbReference type="Gene3D" id="2.60.120.260">
    <property type="entry name" value="Galactose-binding domain-like"/>
    <property type="match status" value="1"/>
</dbReference>
<dbReference type="InterPro" id="IPR004090">
    <property type="entry name" value="Chemotax_Me-accpt_rcpt"/>
</dbReference>
<dbReference type="PROSITE" id="PS50111">
    <property type="entry name" value="CHEMOTAXIS_TRANSDUC_2"/>
    <property type="match status" value="1"/>
</dbReference>
<evidence type="ECO:0000259" key="4">
    <source>
        <dbReference type="PROSITE" id="PS50111"/>
    </source>
</evidence>
<gene>
    <name evidence="5" type="ordered locus">Acel_1629</name>
</gene>
<dbReference type="GO" id="GO:0016020">
    <property type="term" value="C:membrane"/>
    <property type="evidence" value="ECO:0007669"/>
    <property type="project" value="InterPro"/>
</dbReference>
<accession>A0LVE1</accession>
<dbReference type="EMBL" id="CP000481">
    <property type="protein sequence ID" value="ABK53401.1"/>
    <property type="molecule type" value="Genomic_DNA"/>
</dbReference>
<sequence length="482" mass="51462">MRSLSFGRSAARLRRLSAVLDRVLAGDLTAQVDAGPATDSAVEQKLNEVLRRYATLTATVQEAVDRLDEARRAATATHKQMLDTAEMTAGQAYDVGVTITQVSDGVGVVASATDELNSTISDIARHASEAADIAVAASDQSHQAASGVLELAEALRSVDEIANTIAAIARRTHLLALNAKIEAQRAGVAGRGFAVVAAEVNDLASQTSQATEQVRSLLVGIDERSKHASETIHAISATMARICESTASIAGAVNQQTATTREIGRVSALAAQGAAEIARRISMVHDQAREVAYLGAQKDAPKTEEIARIERALRQLVDGCVANGFAAPIDDPVERVDQAELNRKGTSTVGNVTTVLDYVCGTGLNEFDYHGSWLHGSGYETDAGGDAYSSVPGDSVSLRFVGRKIRFYGSLDAQQGMAEVWVDNGPRQLVDFYSPVRRAHSLVWESPDLPPGEHVFHLEVSPKKNPKSRYFWASVAKVEIVH</sequence>
<keyword evidence="6" id="KW-1185">Reference proteome</keyword>
<dbReference type="HOGENOM" id="CLU_555078_0_0_11"/>
<evidence type="ECO:0000256" key="3">
    <source>
        <dbReference type="PROSITE-ProRule" id="PRU00284"/>
    </source>
</evidence>
<evidence type="ECO:0000313" key="5">
    <source>
        <dbReference type="EMBL" id="ABK53401.1"/>
    </source>
</evidence>
<dbReference type="GO" id="GO:0004888">
    <property type="term" value="F:transmembrane signaling receptor activity"/>
    <property type="evidence" value="ECO:0007669"/>
    <property type="project" value="InterPro"/>
</dbReference>
<dbReference type="PANTHER" id="PTHR32089:SF112">
    <property type="entry name" value="LYSOZYME-LIKE PROTEIN-RELATED"/>
    <property type="match status" value="1"/>
</dbReference>
<protein>
    <submittedName>
        <fullName evidence="5">Methyl-accepting chemotaxis sensory transducer</fullName>
    </submittedName>
</protein>
<comment type="similarity">
    <text evidence="2">Belongs to the methyl-accepting chemotaxis (MCP) protein family.</text>
</comment>
<dbReference type="eggNOG" id="COG0840">
    <property type="taxonomic scope" value="Bacteria"/>
</dbReference>
<proteinExistence type="inferred from homology"/>
<dbReference type="OrthoDB" id="177947at2"/>
<dbReference type="PANTHER" id="PTHR32089">
    <property type="entry name" value="METHYL-ACCEPTING CHEMOTAXIS PROTEIN MCPB"/>
    <property type="match status" value="1"/>
</dbReference>
<dbReference type="Pfam" id="PF00015">
    <property type="entry name" value="MCPsignal"/>
    <property type="match status" value="1"/>
</dbReference>
<name>A0LVE1_ACIC1</name>
<reference evidence="5 6" key="1">
    <citation type="journal article" date="2009" name="Genome Res.">
        <title>Complete genome of the cellulolytic thermophile Acidothermus cellulolyticus 11B provides insights into its ecophysiological and evolutionary adaptations.</title>
        <authorList>
            <person name="Barabote R.D."/>
            <person name="Xie G."/>
            <person name="Leu D.H."/>
            <person name="Normand P."/>
            <person name="Necsulea A."/>
            <person name="Daubin V."/>
            <person name="Medigue C."/>
            <person name="Adney W.S."/>
            <person name="Xu X.C."/>
            <person name="Lapidus A."/>
            <person name="Parales R.E."/>
            <person name="Detter C."/>
            <person name="Pujic P."/>
            <person name="Bruce D."/>
            <person name="Lavire C."/>
            <person name="Challacombe J.F."/>
            <person name="Brettin T.S."/>
            <person name="Berry A.M."/>
        </authorList>
    </citation>
    <scope>NUCLEOTIDE SEQUENCE [LARGE SCALE GENOMIC DNA]</scope>
    <source>
        <strain evidence="6">ATCC 43068 / DSM 8971 / 11B</strain>
    </source>
</reference>
<dbReference type="SMART" id="SM00283">
    <property type="entry name" value="MA"/>
    <property type="match status" value="1"/>
</dbReference>